<proteinExistence type="predicted"/>
<name>A0AAV7MHS5_PLEWA</name>
<evidence type="ECO:0000313" key="1">
    <source>
        <dbReference type="EMBL" id="KAJ1102937.1"/>
    </source>
</evidence>
<dbReference type="Proteomes" id="UP001066276">
    <property type="component" value="Chromosome 9"/>
</dbReference>
<dbReference type="AlphaFoldDB" id="A0AAV7MHS5"/>
<keyword evidence="2" id="KW-1185">Reference proteome</keyword>
<organism evidence="1 2">
    <name type="scientific">Pleurodeles waltl</name>
    <name type="common">Iberian ribbed newt</name>
    <dbReference type="NCBI Taxonomy" id="8319"/>
    <lineage>
        <taxon>Eukaryota</taxon>
        <taxon>Metazoa</taxon>
        <taxon>Chordata</taxon>
        <taxon>Craniata</taxon>
        <taxon>Vertebrata</taxon>
        <taxon>Euteleostomi</taxon>
        <taxon>Amphibia</taxon>
        <taxon>Batrachia</taxon>
        <taxon>Caudata</taxon>
        <taxon>Salamandroidea</taxon>
        <taxon>Salamandridae</taxon>
        <taxon>Pleurodelinae</taxon>
        <taxon>Pleurodeles</taxon>
    </lineage>
</organism>
<comment type="caution">
    <text evidence="1">The sequence shown here is derived from an EMBL/GenBank/DDBJ whole genome shotgun (WGS) entry which is preliminary data.</text>
</comment>
<evidence type="ECO:0000313" key="2">
    <source>
        <dbReference type="Proteomes" id="UP001066276"/>
    </source>
</evidence>
<dbReference type="EMBL" id="JANPWB010000013">
    <property type="protein sequence ID" value="KAJ1102937.1"/>
    <property type="molecule type" value="Genomic_DNA"/>
</dbReference>
<reference evidence="1" key="1">
    <citation type="journal article" date="2022" name="bioRxiv">
        <title>Sequencing and chromosome-scale assembly of the giantPleurodeles waltlgenome.</title>
        <authorList>
            <person name="Brown T."/>
            <person name="Elewa A."/>
            <person name="Iarovenko S."/>
            <person name="Subramanian E."/>
            <person name="Araus A.J."/>
            <person name="Petzold A."/>
            <person name="Susuki M."/>
            <person name="Suzuki K.-i.T."/>
            <person name="Hayashi T."/>
            <person name="Toyoda A."/>
            <person name="Oliveira C."/>
            <person name="Osipova E."/>
            <person name="Leigh N.D."/>
            <person name="Simon A."/>
            <person name="Yun M.H."/>
        </authorList>
    </citation>
    <scope>NUCLEOTIDE SEQUENCE</scope>
    <source>
        <strain evidence="1">20211129_DDA</strain>
        <tissue evidence="1">Liver</tissue>
    </source>
</reference>
<accession>A0AAV7MHS5</accession>
<sequence length="152" mass="18352">MVPVERWCYAWRNGWYRWRYGACMEEEMVPLEIDCGTCGGTDSTAVDRWCMEEWMVLLERGRGMCGGTGSAAGERWWYMWSNGWYRWREMVCVEERTVLVERWWHAWRKRWYSWRLMVVYVEERMMPLARDGGTCGGTAGTPEYTWWALLLR</sequence>
<gene>
    <name evidence="1" type="ORF">NDU88_000376</name>
</gene>
<protein>
    <submittedName>
        <fullName evidence="1">Uncharacterized protein</fullName>
    </submittedName>
</protein>